<dbReference type="CDD" id="cd00198">
    <property type="entry name" value="vWFA"/>
    <property type="match status" value="1"/>
</dbReference>
<sequence>MRKIRKLTLAASMAATFALSAFASSSANAGAIQLGFILDESGSIGSSNWNIIRAGLSNAVNNLIPLNSNYEVSVVTFGSNATADIANFLVTDAASRTSLANSIASLSYAGGGTNMAAAFDTMRTTLLASTLAIDFSYVNFATDGVPNSASAAITARNNMINAGVDNISIEGIGSGVDATWLQSNICYPGPCDSTSPYNFPTQGFYIGVANATAYAAAIENKIRVVTQPNNTVPEPASLALTGLGLFGIGMSRRRKAA</sequence>
<dbReference type="PANTHER" id="PTHR24020:SF20">
    <property type="entry name" value="PH DOMAIN-CONTAINING PROTEIN"/>
    <property type="match status" value="1"/>
</dbReference>
<dbReference type="AlphaFoldDB" id="A0A177LTI0"/>
<dbReference type="SUPFAM" id="SSF53300">
    <property type="entry name" value="vWA-like"/>
    <property type="match status" value="1"/>
</dbReference>
<accession>A0A177LTI0</accession>
<name>A0A177LTI0_METMH</name>
<evidence type="ECO:0000313" key="3">
    <source>
        <dbReference type="EMBL" id="OAH96670.1"/>
    </source>
</evidence>
<comment type="caution">
    <text evidence="3">The sequence shown here is derived from an EMBL/GenBank/DDBJ whole genome shotgun (WGS) entry which is preliminary data.</text>
</comment>
<feature type="signal peptide" evidence="1">
    <location>
        <begin position="1"/>
        <end position="23"/>
    </location>
</feature>
<dbReference type="InterPro" id="IPR036465">
    <property type="entry name" value="vWFA_dom_sf"/>
</dbReference>
<reference evidence="3 4" key="1">
    <citation type="submission" date="2016-03" db="EMBL/GenBank/DDBJ databases">
        <authorList>
            <person name="Ploux O."/>
        </authorList>
    </citation>
    <scope>NUCLEOTIDE SEQUENCE [LARGE SCALE GENOMIC DNA]</scope>
    <source>
        <strain evidence="3 4">R-45371</strain>
    </source>
</reference>
<dbReference type="PROSITE" id="PS50234">
    <property type="entry name" value="VWFA"/>
    <property type="match status" value="1"/>
</dbReference>
<dbReference type="InterPro" id="IPR050525">
    <property type="entry name" value="ECM_Assembly_Org"/>
</dbReference>
<feature type="domain" description="VWFA" evidence="2">
    <location>
        <begin position="33"/>
        <end position="175"/>
    </location>
</feature>
<organism evidence="3 4">
    <name type="scientific">Methylomonas methanica</name>
    <dbReference type="NCBI Taxonomy" id="421"/>
    <lineage>
        <taxon>Bacteria</taxon>
        <taxon>Pseudomonadati</taxon>
        <taxon>Pseudomonadota</taxon>
        <taxon>Gammaproteobacteria</taxon>
        <taxon>Methylococcales</taxon>
        <taxon>Methylococcaceae</taxon>
        <taxon>Methylomonas</taxon>
    </lineage>
</organism>
<dbReference type="PANTHER" id="PTHR24020">
    <property type="entry name" value="COLLAGEN ALPHA"/>
    <property type="match status" value="1"/>
</dbReference>
<dbReference type="Pfam" id="PF00092">
    <property type="entry name" value="VWA"/>
    <property type="match status" value="1"/>
</dbReference>
<protein>
    <recommendedName>
        <fullName evidence="2">VWFA domain-containing protein</fullName>
    </recommendedName>
</protein>
<gene>
    <name evidence="3" type="ORF">A1353_03295</name>
</gene>
<dbReference type="Pfam" id="PF07589">
    <property type="entry name" value="PEP-CTERM"/>
    <property type="match status" value="1"/>
</dbReference>
<dbReference type="InterPro" id="IPR002035">
    <property type="entry name" value="VWF_A"/>
</dbReference>
<proteinExistence type="predicted"/>
<dbReference type="EMBL" id="LUUH01000110">
    <property type="protein sequence ID" value="OAH96670.1"/>
    <property type="molecule type" value="Genomic_DNA"/>
</dbReference>
<dbReference type="NCBIfam" id="TIGR02595">
    <property type="entry name" value="PEP_CTERM"/>
    <property type="match status" value="1"/>
</dbReference>
<evidence type="ECO:0000256" key="1">
    <source>
        <dbReference type="SAM" id="SignalP"/>
    </source>
</evidence>
<dbReference type="SMART" id="SM00327">
    <property type="entry name" value="VWA"/>
    <property type="match status" value="1"/>
</dbReference>
<dbReference type="Proteomes" id="UP000077763">
    <property type="component" value="Unassembled WGS sequence"/>
</dbReference>
<keyword evidence="1" id="KW-0732">Signal</keyword>
<dbReference type="InterPro" id="IPR013424">
    <property type="entry name" value="Ice-binding_C"/>
</dbReference>
<evidence type="ECO:0000313" key="4">
    <source>
        <dbReference type="Proteomes" id="UP000077763"/>
    </source>
</evidence>
<feature type="chain" id="PRO_5008067280" description="VWFA domain-containing protein" evidence="1">
    <location>
        <begin position="24"/>
        <end position="257"/>
    </location>
</feature>
<evidence type="ECO:0000259" key="2">
    <source>
        <dbReference type="PROSITE" id="PS50234"/>
    </source>
</evidence>
<dbReference type="Gene3D" id="3.40.50.410">
    <property type="entry name" value="von Willebrand factor, type A domain"/>
    <property type="match status" value="1"/>
</dbReference>